<accession>A0A066X897</accession>
<gene>
    <name evidence="2" type="ORF">CSUB01_00915</name>
</gene>
<dbReference type="AlphaFoldDB" id="A0A066X897"/>
<dbReference type="EMBL" id="JMSE01001347">
    <property type="protein sequence ID" value="KDN62210.1"/>
    <property type="molecule type" value="Genomic_DNA"/>
</dbReference>
<proteinExistence type="predicted"/>
<comment type="caution">
    <text evidence="2">The sequence shown here is derived from an EMBL/GenBank/DDBJ whole genome shotgun (WGS) entry which is preliminary data.</text>
</comment>
<name>A0A066X897_COLSU</name>
<evidence type="ECO:0000313" key="3">
    <source>
        <dbReference type="Proteomes" id="UP000027238"/>
    </source>
</evidence>
<dbReference type="HOGENOM" id="CLU_1510518_0_0_1"/>
<reference evidence="3" key="1">
    <citation type="journal article" date="2014" name="Genome Announc.">
        <title>Draft genome sequence of Colletotrichum sublineola, a destructive pathogen of cultivated sorghum.</title>
        <authorList>
            <person name="Baroncelli R."/>
            <person name="Sanz-Martin J.M."/>
            <person name="Rech G.E."/>
            <person name="Sukno S.A."/>
            <person name="Thon M.R."/>
        </authorList>
    </citation>
    <scope>NUCLEOTIDE SEQUENCE [LARGE SCALE GENOMIC DNA]</scope>
    <source>
        <strain evidence="3">TX430BB</strain>
    </source>
</reference>
<evidence type="ECO:0000313" key="2">
    <source>
        <dbReference type="EMBL" id="KDN62210.1"/>
    </source>
</evidence>
<organism evidence="2 3">
    <name type="scientific">Colletotrichum sublineola</name>
    <name type="common">Sorghum anthracnose fungus</name>
    <dbReference type="NCBI Taxonomy" id="1173701"/>
    <lineage>
        <taxon>Eukaryota</taxon>
        <taxon>Fungi</taxon>
        <taxon>Dikarya</taxon>
        <taxon>Ascomycota</taxon>
        <taxon>Pezizomycotina</taxon>
        <taxon>Sordariomycetes</taxon>
        <taxon>Hypocreomycetidae</taxon>
        <taxon>Glomerellales</taxon>
        <taxon>Glomerellaceae</taxon>
        <taxon>Colletotrichum</taxon>
        <taxon>Colletotrichum graminicola species complex</taxon>
    </lineage>
</organism>
<dbReference type="Proteomes" id="UP000027238">
    <property type="component" value="Unassembled WGS sequence"/>
</dbReference>
<evidence type="ECO:0000256" key="1">
    <source>
        <dbReference type="SAM" id="MobiDB-lite"/>
    </source>
</evidence>
<feature type="region of interest" description="Disordered" evidence="1">
    <location>
        <begin position="150"/>
        <end position="178"/>
    </location>
</feature>
<feature type="compositionally biased region" description="Acidic residues" evidence="1">
    <location>
        <begin position="162"/>
        <end position="178"/>
    </location>
</feature>
<protein>
    <submittedName>
        <fullName evidence="2">Uncharacterized protein</fullName>
    </submittedName>
</protein>
<sequence>MGIPGDDWQVLGSWNCGLNGAAFNPDDEMEDDPNEWGALGRSKGGVKVEEDEGLEIGNDAMFFDVKKAAGHIGAQETEGKIAVESEEEDIFDEDDEEVDTPTKATRIKLEDASKGKDAVKLEEDISKNEVFTAGTASKAKKDTVRIDAKGNKGKNAVKLEEDTYDKEEDDEEVDTPLP</sequence>
<keyword evidence="3" id="KW-1185">Reference proteome</keyword>